<dbReference type="AlphaFoldDB" id="A0A0V0GSW8"/>
<feature type="chain" id="PRO_5006865525" evidence="1">
    <location>
        <begin position="23"/>
        <end position="66"/>
    </location>
</feature>
<dbReference type="EMBL" id="GEDG01031801">
    <property type="protein sequence ID" value="JAP11176.1"/>
    <property type="molecule type" value="Transcribed_RNA"/>
</dbReference>
<organism evidence="2">
    <name type="scientific">Solanum chacoense</name>
    <name type="common">Chaco potato</name>
    <dbReference type="NCBI Taxonomy" id="4108"/>
    <lineage>
        <taxon>Eukaryota</taxon>
        <taxon>Viridiplantae</taxon>
        <taxon>Streptophyta</taxon>
        <taxon>Embryophyta</taxon>
        <taxon>Tracheophyta</taxon>
        <taxon>Spermatophyta</taxon>
        <taxon>Magnoliopsida</taxon>
        <taxon>eudicotyledons</taxon>
        <taxon>Gunneridae</taxon>
        <taxon>Pentapetalae</taxon>
        <taxon>asterids</taxon>
        <taxon>lamiids</taxon>
        <taxon>Solanales</taxon>
        <taxon>Solanaceae</taxon>
        <taxon>Solanoideae</taxon>
        <taxon>Solaneae</taxon>
        <taxon>Solanum</taxon>
    </lineage>
</organism>
<evidence type="ECO:0000256" key="1">
    <source>
        <dbReference type="SAM" id="SignalP"/>
    </source>
</evidence>
<feature type="signal peptide" evidence="1">
    <location>
        <begin position="1"/>
        <end position="22"/>
    </location>
</feature>
<keyword evidence="1" id="KW-0732">Signal</keyword>
<sequence>MKVSPGLLFLLLPLLLLSFANSRSPFMAFGRLLGNGSLNCLKFCCPEVIFLVRMTTAFSPNIILIL</sequence>
<accession>A0A0V0GSW8</accession>
<evidence type="ECO:0000313" key="2">
    <source>
        <dbReference type="EMBL" id="JAP11176.1"/>
    </source>
</evidence>
<proteinExistence type="predicted"/>
<reference evidence="2" key="1">
    <citation type="submission" date="2015-12" db="EMBL/GenBank/DDBJ databases">
        <title>Gene expression during late stages of embryo sac development: a critical building block for successful pollen-pistil interactions.</title>
        <authorList>
            <person name="Liu Y."/>
            <person name="Joly V."/>
            <person name="Sabar M."/>
            <person name="Matton D.P."/>
        </authorList>
    </citation>
    <scope>NUCLEOTIDE SEQUENCE</scope>
</reference>
<protein>
    <submittedName>
        <fullName evidence="2">Putative ovule protein</fullName>
    </submittedName>
</protein>
<name>A0A0V0GSW8_SOLCH</name>